<proteinExistence type="predicted"/>
<sequence>MEGSRFSISSSLRRQTVTHHLEAALLTVMLHQEAVGISNTHSRIQICLLQQGVTQPHSLSRIFLI</sequence>
<evidence type="ECO:0000313" key="2">
    <source>
        <dbReference type="Proteomes" id="UP000824540"/>
    </source>
</evidence>
<dbReference type="EMBL" id="JAFBMS010000008">
    <property type="protein sequence ID" value="KAG9349897.1"/>
    <property type="molecule type" value="Genomic_DNA"/>
</dbReference>
<dbReference type="Proteomes" id="UP000824540">
    <property type="component" value="Unassembled WGS sequence"/>
</dbReference>
<evidence type="ECO:0000313" key="1">
    <source>
        <dbReference type="EMBL" id="KAG9349897.1"/>
    </source>
</evidence>
<gene>
    <name evidence="1" type="ORF">JZ751_026250</name>
</gene>
<name>A0A8T2PLC1_9TELE</name>
<accession>A0A8T2PLC1</accession>
<organism evidence="1 2">
    <name type="scientific">Albula glossodonta</name>
    <name type="common">roundjaw bonefish</name>
    <dbReference type="NCBI Taxonomy" id="121402"/>
    <lineage>
        <taxon>Eukaryota</taxon>
        <taxon>Metazoa</taxon>
        <taxon>Chordata</taxon>
        <taxon>Craniata</taxon>
        <taxon>Vertebrata</taxon>
        <taxon>Euteleostomi</taxon>
        <taxon>Actinopterygii</taxon>
        <taxon>Neopterygii</taxon>
        <taxon>Teleostei</taxon>
        <taxon>Albuliformes</taxon>
        <taxon>Albulidae</taxon>
        <taxon>Albula</taxon>
    </lineage>
</organism>
<protein>
    <submittedName>
        <fullName evidence="1">Uncharacterized protein</fullName>
    </submittedName>
</protein>
<keyword evidence="2" id="KW-1185">Reference proteome</keyword>
<comment type="caution">
    <text evidence="1">The sequence shown here is derived from an EMBL/GenBank/DDBJ whole genome shotgun (WGS) entry which is preliminary data.</text>
</comment>
<dbReference type="AlphaFoldDB" id="A0A8T2PLC1"/>
<reference evidence="1" key="1">
    <citation type="thesis" date="2021" institute="BYU ScholarsArchive" country="Provo, UT, USA">
        <title>Applications of and Algorithms for Genome Assembly and Genomic Analyses with an Emphasis on Marine Teleosts.</title>
        <authorList>
            <person name="Pickett B.D."/>
        </authorList>
    </citation>
    <scope>NUCLEOTIDE SEQUENCE</scope>
    <source>
        <strain evidence="1">HI-2016</strain>
    </source>
</reference>